<evidence type="ECO:0000313" key="8">
    <source>
        <dbReference type="EMBL" id="MFC5862655.1"/>
    </source>
</evidence>
<dbReference type="Pfam" id="PF07687">
    <property type="entry name" value="M20_dimer"/>
    <property type="match status" value="1"/>
</dbReference>
<accession>A0ABW1EEZ0</accession>
<dbReference type="InterPro" id="IPR011650">
    <property type="entry name" value="Peptidase_M20_dimer"/>
</dbReference>
<dbReference type="Gene3D" id="1.10.150.900">
    <property type="match status" value="1"/>
</dbReference>
<feature type="domain" description="Peptidase M20 dimerisation" evidence="7">
    <location>
        <begin position="222"/>
        <end position="364"/>
    </location>
</feature>
<sequence length="479" mass="52411">MPRSLFCAVAAAASLAVPFSLAQTISPISPADHEQAVSIFKQLIEINTTDTPLGNVTTATEAMQKRFLDAGFPAGDVKLLGPNDRKKNLIVRIHGTDGGKPVLFLCHIDVVEALKKDWHTDPFQFIEKDGYYYGRGTQDMKDSDAALVWTFLKMHREGYKPKRDLILALTADEEGGKSNGAHWLVENHRDLVDAGFVINPDAGGVELENGKPMVADVEATEKVYADYQVTAVNRGGHSSLPRPDNAIYELTGALEKLQNYTFPFELNTATRAYFEALSNHESGQEAEDMKAILAAPPDMKAAARLSKQPSFNSTLRTTCVATRLSGGHANNALPQTAQANVNCRIFPGHSPEEIRQQLAKLFDDSKLTVKYVSDAGEVSDTAPERKAIVPPPPMPEVFKPLTALVDQLWPGTPVTPEMEDGASDSIYFAQAGYPCYGFSAVALERSDVRAHGQDERLPVDSYTKSLEFFYAYTKALGNE</sequence>
<dbReference type="EMBL" id="JBHSPH010000002">
    <property type="protein sequence ID" value="MFC5862655.1"/>
    <property type="molecule type" value="Genomic_DNA"/>
</dbReference>
<dbReference type="PANTHER" id="PTHR45962:SF1">
    <property type="entry name" value="N-FATTY-ACYL-AMINO ACID SYNTHASE_HYDROLASE PM20D1"/>
    <property type="match status" value="1"/>
</dbReference>
<feature type="signal peptide" evidence="6">
    <location>
        <begin position="1"/>
        <end position="22"/>
    </location>
</feature>
<dbReference type="NCBIfam" id="NF006596">
    <property type="entry name" value="PRK09133.1"/>
    <property type="match status" value="1"/>
</dbReference>
<comment type="caution">
    <text evidence="8">The sequence shown here is derived from an EMBL/GenBank/DDBJ whole genome shotgun (WGS) entry which is preliminary data.</text>
</comment>
<dbReference type="RefSeq" id="WP_263336332.1">
    <property type="nucleotide sequence ID" value="NZ_JAGSYH010000003.1"/>
</dbReference>
<keyword evidence="6" id="KW-0732">Signal</keyword>
<dbReference type="Gene3D" id="3.40.630.10">
    <property type="entry name" value="Zn peptidases"/>
    <property type="match status" value="1"/>
</dbReference>
<keyword evidence="2" id="KW-0645">Protease</keyword>
<reference evidence="9" key="1">
    <citation type="journal article" date="2019" name="Int. J. Syst. Evol. Microbiol.">
        <title>The Global Catalogue of Microorganisms (GCM) 10K type strain sequencing project: providing services to taxonomists for standard genome sequencing and annotation.</title>
        <authorList>
            <consortium name="The Broad Institute Genomics Platform"/>
            <consortium name="The Broad Institute Genome Sequencing Center for Infectious Disease"/>
            <person name="Wu L."/>
            <person name="Ma J."/>
        </authorList>
    </citation>
    <scope>NUCLEOTIDE SEQUENCE [LARGE SCALE GENOMIC DNA]</scope>
    <source>
        <strain evidence="9">JCM 4087</strain>
    </source>
</reference>
<dbReference type="SUPFAM" id="SSF55031">
    <property type="entry name" value="Bacterial exopeptidase dimerisation domain"/>
    <property type="match status" value="1"/>
</dbReference>
<evidence type="ECO:0000256" key="6">
    <source>
        <dbReference type="SAM" id="SignalP"/>
    </source>
</evidence>
<evidence type="ECO:0000256" key="3">
    <source>
        <dbReference type="ARBA" id="ARBA00022723"/>
    </source>
</evidence>
<dbReference type="PANTHER" id="PTHR45962">
    <property type="entry name" value="N-FATTY-ACYL-AMINO ACID SYNTHASE/HYDROLASE PM20D1"/>
    <property type="match status" value="1"/>
</dbReference>
<evidence type="ECO:0000256" key="2">
    <source>
        <dbReference type="ARBA" id="ARBA00022670"/>
    </source>
</evidence>
<dbReference type="InterPro" id="IPR002933">
    <property type="entry name" value="Peptidase_M20"/>
</dbReference>
<dbReference type="Pfam" id="PF01546">
    <property type="entry name" value="Peptidase_M20"/>
    <property type="match status" value="1"/>
</dbReference>
<evidence type="ECO:0000313" key="9">
    <source>
        <dbReference type="Proteomes" id="UP001596091"/>
    </source>
</evidence>
<evidence type="ECO:0000259" key="7">
    <source>
        <dbReference type="Pfam" id="PF07687"/>
    </source>
</evidence>
<proteinExistence type="inferred from homology"/>
<dbReference type="SUPFAM" id="SSF53187">
    <property type="entry name" value="Zn-dependent exopeptidases"/>
    <property type="match status" value="1"/>
</dbReference>
<keyword evidence="4" id="KW-0378">Hydrolase</keyword>
<evidence type="ECO:0000256" key="5">
    <source>
        <dbReference type="ARBA" id="ARBA00022833"/>
    </source>
</evidence>
<evidence type="ECO:0000256" key="1">
    <source>
        <dbReference type="ARBA" id="ARBA00006247"/>
    </source>
</evidence>
<gene>
    <name evidence="8" type="ORF">ACFPT7_10170</name>
</gene>
<dbReference type="Proteomes" id="UP001596091">
    <property type="component" value="Unassembled WGS sequence"/>
</dbReference>
<keyword evidence="3" id="KW-0479">Metal-binding</keyword>
<keyword evidence="9" id="KW-1185">Reference proteome</keyword>
<feature type="chain" id="PRO_5047107685" evidence="6">
    <location>
        <begin position="23"/>
        <end position="479"/>
    </location>
</feature>
<name>A0ABW1EEZ0_9BACT</name>
<protein>
    <submittedName>
        <fullName evidence="8">M20/M25/M40 family metallo-hydrolase</fullName>
    </submittedName>
</protein>
<keyword evidence="5" id="KW-0862">Zinc</keyword>
<dbReference type="InterPro" id="IPR047177">
    <property type="entry name" value="Pept_M20A"/>
</dbReference>
<dbReference type="Gene3D" id="3.30.70.360">
    <property type="match status" value="1"/>
</dbReference>
<dbReference type="InterPro" id="IPR036264">
    <property type="entry name" value="Bact_exopeptidase_dim_dom"/>
</dbReference>
<organism evidence="8 9">
    <name type="scientific">Acidicapsa dinghuensis</name>
    <dbReference type="NCBI Taxonomy" id="2218256"/>
    <lineage>
        <taxon>Bacteria</taxon>
        <taxon>Pseudomonadati</taxon>
        <taxon>Acidobacteriota</taxon>
        <taxon>Terriglobia</taxon>
        <taxon>Terriglobales</taxon>
        <taxon>Acidobacteriaceae</taxon>
        <taxon>Acidicapsa</taxon>
    </lineage>
</organism>
<evidence type="ECO:0000256" key="4">
    <source>
        <dbReference type="ARBA" id="ARBA00022801"/>
    </source>
</evidence>
<comment type="similarity">
    <text evidence="1">Belongs to the peptidase M20A family.</text>
</comment>